<evidence type="ECO:0000313" key="5">
    <source>
        <dbReference type="EMBL" id="KAK6008246.1"/>
    </source>
</evidence>
<evidence type="ECO:0000313" key="6">
    <source>
        <dbReference type="Proteomes" id="UP001341245"/>
    </source>
</evidence>
<dbReference type="PROSITE" id="PS51257">
    <property type="entry name" value="PROKAR_LIPOPROTEIN"/>
    <property type="match status" value="1"/>
</dbReference>
<accession>A0ABR0TVP8</accession>
<evidence type="ECO:0000256" key="3">
    <source>
        <dbReference type="ARBA" id="ARBA00023128"/>
    </source>
</evidence>
<sequence length="315" mass="35865">MSTRTPMQRLLQQTPRSSPLATLIQPYLSQSCLRQQTTTTTSTRAFSNTCRKNAGVRKQRSFAPQQTAMKQPSQKSFEVMKKEQMKNIDQMPNDVGLIPGTFIMPTGAQLPSLTNDFKTRFALEKYRLWLRVKEIFGRHYMGYFHVKPRADFQTSAIPSIAKSLYTDMYTAFAAGNLSPIAPKLCENIYTSLEQRIQARGPNAGMTWTLHSWVSEPKVVSHKYMPMSLEDNKDKTKQTTIQQVCVRMQSLQSLKKIRRVKQGNKTVEVVEEGSSAAPKPVTEYLVVQRLCKRGKMGPWMVWGTTRESDPQEALES</sequence>
<gene>
    <name evidence="5" type="ORF">QM012_000149</name>
</gene>
<keyword evidence="3" id="KW-0496">Mitochondrion</keyword>
<dbReference type="InterPro" id="IPR024621">
    <property type="entry name" value="Mba1"/>
</dbReference>
<evidence type="ECO:0000256" key="2">
    <source>
        <dbReference type="ARBA" id="ARBA00022946"/>
    </source>
</evidence>
<dbReference type="Proteomes" id="UP001341245">
    <property type="component" value="Unassembled WGS sequence"/>
</dbReference>
<dbReference type="Gene3D" id="3.10.450.240">
    <property type="match status" value="1"/>
</dbReference>
<proteinExistence type="predicted"/>
<comment type="subcellular location">
    <subcellularLocation>
        <location evidence="1">Mitochondrion</location>
    </subcellularLocation>
</comment>
<name>A0ABR0TVP8_AURPU</name>
<evidence type="ECO:0000256" key="4">
    <source>
        <dbReference type="SAM" id="MobiDB-lite"/>
    </source>
</evidence>
<comment type="caution">
    <text evidence="5">The sequence shown here is derived from an EMBL/GenBank/DDBJ whole genome shotgun (WGS) entry which is preliminary data.</text>
</comment>
<feature type="region of interest" description="Disordered" evidence="4">
    <location>
        <begin position="53"/>
        <end position="74"/>
    </location>
</feature>
<keyword evidence="6" id="KW-1185">Reference proteome</keyword>
<organism evidence="5 6">
    <name type="scientific">Aureobasidium pullulans</name>
    <name type="common">Black yeast</name>
    <name type="synonym">Pullularia pullulans</name>
    <dbReference type="NCBI Taxonomy" id="5580"/>
    <lineage>
        <taxon>Eukaryota</taxon>
        <taxon>Fungi</taxon>
        <taxon>Dikarya</taxon>
        <taxon>Ascomycota</taxon>
        <taxon>Pezizomycotina</taxon>
        <taxon>Dothideomycetes</taxon>
        <taxon>Dothideomycetidae</taxon>
        <taxon>Dothideales</taxon>
        <taxon>Saccotheciaceae</taxon>
        <taxon>Aureobasidium</taxon>
    </lineage>
</organism>
<protein>
    <recommendedName>
        <fullName evidence="7">Tim44-like domain-containing protein</fullName>
    </recommendedName>
</protein>
<dbReference type="InterPro" id="IPR051975">
    <property type="entry name" value="mtLSU_mL45"/>
</dbReference>
<dbReference type="EMBL" id="JASGXD010000001">
    <property type="protein sequence ID" value="KAK6008246.1"/>
    <property type="molecule type" value="Genomic_DNA"/>
</dbReference>
<reference evidence="5 6" key="1">
    <citation type="submission" date="2023-11" db="EMBL/GenBank/DDBJ databases">
        <title>Draft genome sequence and annotation of the polyextremotolerant black yeast-like fungus Aureobasidium pullulans NRRL 62042.</title>
        <authorList>
            <person name="Dielentheis-Frenken M.R.E."/>
            <person name="Wibberg D."/>
            <person name="Blank L.M."/>
            <person name="Tiso T."/>
        </authorList>
    </citation>
    <scope>NUCLEOTIDE SEQUENCE [LARGE SCALE GENOMIC DNA]</scope>
    <source>
        <strain evidence="5 6">NRRL 62042</strain>
    </source>
</reference>
<keyword evidence="2" id="KW-0809">Transit peptide</keyword>
<dbReference type="PANTHER" id="PTHR28554:SF1">
    <property type="entry name" value="LARGE RIBOSOMAL SUBUNIT PROTEIN ML45"/>
    <property type="match status" value="1"/>
</dbReference>
<evidence type="ECO:0000256" key="1">
    <source>
        <dbReference type="ARBA" id="ARBA00004173"/>
    </source>
</evidence>
<evidence type="ECO:0008006" key="7">
    <source>
        <dbReference type="Google" id="ProtNLM"/>
    </source>
</evidence>
<dbReference type="Pfam" id="PF07961">
    <property type="entry name" value="MBA1"/>
    <property type="match status" value="1"/>
</dbReference>
<feature type="compositionally biased region" description="Polar residues" evidence="4">
    <location>
        <begin position="62"/>
        <end position="74"/>
    </location>
</feature>
<dbReference type="PANTHER" id="PTHR28554">
    <property type="entry name" value="39S RIBOSOMAL PROTEIN L45, MITOCHONDRIAL"/>
    <property type="match status" value="1"/>
</dbReference>